<organism evidence="1 2">
    <name type="scientific">Rhizoctonia solani</name>
    <dbReference type="NCBI Taxonomy" id="456999"/>
    <lineage>
        <taxon>Eukaryota</taxon>
        <taxon>Fungi</taxon>
        <taxon>Dikarya</taxon>
        <taxon>Basidiomycota</taxon>
        <taxon>Agaricomycotina</taxon>
        <taxon>Agaricomycetes</taxon>
        <taxon>Cantharellales</taxon>
        <taxon>Ceratobasidiaceae</taxon>
        <taxon>Rhizoctonia</taxon>
    </lineage>
</organism>
<comment type="caution">
    <text evidence="1">The sequence shown here is derived from an EMBL/GenBank/DDBJ whole genome shotgun (WGS) entry which is preliminary data.</text>
</comment>
<gene>
    <name evidence="1" type="ORF">RDB_LOCUS104331</name>
</gene>
<dbReference type="EMBL" id="CAJMXA010003325">
    <property type="protein sequence ID" value="CAE6493774.1"/>
    <property type="molecule type" value="Genomic_DNA"/>
</dbReference>
<dbReference type="Proteomes" id="UP000663853">
    <property type="component" value="Unassembled WGS sequence"/>
</dbReference>
<accession>A0A8H3CTP5</accession>
<evidence type="ECO:0000313" key="1">
    <source>
        <dbReference type="EMBL" id="CAE6493774.1"/>
    </source>
</evidence>
<dbReference type="AlphaFoldDB" id="A0A8H3CTP5"/>
<reference evidence="1" key="1">
    <citation type="submission" date="2021-01" db="EMBL/GenBank/DDBJ databases">
        <authorList>
            <person name="Kaushik A."/>
        </authorList>
    </citation>
    <scope>NUCLEOTIDE SEQUENCE</scope>
    <source>
        <strain evidence="1">AG6-10EEA</strain>
    </source>
</reference>
<proteinExistence type="predicted"/>
<name>A0A8H3CTP5_9AGAM</name>
<evidence type="ECO:0000313" key="2">
    <source>
        <dbReference type="Proteomes" id="UP000663853"/>
    </source>
</evidence>
<protein>
    <submittedName>
        <fullName evidence="1">Uncharacterized protein</fullName>
    </submittedName>
</protein>
<sequence>MLKSITQRESSSSALGKWEDAGDLLSNALSTYLRSCMFLETFAPKNGVDAEHLASRIDFSLNTLHTKLSEELTQSRVILARMRNKTLSRFDSLPNEIIGAIFMDVVYAPAPGDLLCPSMDNAVRTIFQRLYQLLSVCSSWRNFGIALHELCNVFDSQTIWSVFIQGSPPPSGRDATF</sequence>